<gene>
    <name evidence="1" type="ORF">NPIL_594751</name>
</gene>
<dbReference type="Proteomes" id="UP000887013">
    <property type="component" value="Unassembled WGS sequence"/>
</dbReference>
<proteinExistence type="predicted"/>
<dbReference type="EMBL" id="BMAW01064726">
    <property type="protein sequence ID" value="GFT46757.1"/>
    <property type="molecule type" value="Genomic_DNA"/>
</dbReference>
<dbReference type="AlphaFoldDB" id="A0A8X6TSW6"/>
<name>A0A8X6TSW6_NEPPI</name>
<accession>A0A8X6TSW6</accession>
<reference evidence="1" key="1">
    <citation type="submission" date="2020-08" db="EMBL/GenBank/DDBJ databases">
        <title>Multicomponent nature underlies the extraordinary mechanical properties of spider dragline silk.</title>
        <authorList>
            <person name="Kono N."/>
            <person name="Nakamura H."/>
            <person name="Mori M."/>
            <person name="Yoshida Y."/>
            <person name="Ohtoshi R."/>
            <person name="Malay A.D."/>
            <person name="Moran D.A.P."/>
            <person name="Tomita M."/>
            <person name="Numata K."/>
            <person name="Arakawa K."/>
        </authorList>
    </citation>
    <scope>NUCLEOTIDE SEQUENCE</scope>
</reference>
<evidence type="ECO:0000313" key="1">
    <source>
        <dbReference type="EMBL" id="GFT46757.1"/>
    </source>
</evidence>
<comment type="caution">
    <text evidence="1">The sequence shown here is derived from an EMBL/GenBank/DDBJ whole genome shotgun (WGS) entry which is preliminary data.</text>
</comment>
<organism evidence="1 2">
    <name type="scientific">Nephila pilipes</name>
    <name type="common">Giant wood spider</name>
    <name type="synonym">Nephila maculata</name>
    <dbReference type="NCBI Taxonomy" id="299642"/>
    <lineage>
        <taxon>Eukaryota</taxon>
        <taxon>Metazoa</taxon>
        <taxon>Ecdysozoa</taxon>
        <taxon>Arthropoda</taxon>
        <taxon>Chelicerata</taxon>
        <taxon>Arachnida</taxon>
        <taxon>Araneae</taxon>
        <taxon>Araneomorphae</taxon>
        <taxon>Entelegynae</taxon>
        <taxon>Araneoidea</taxon>
        <taxon>Nephilidae</taxon>
        <taxon>Nephila</taxon>
    </lineage>
</organism>
<sequence length="102" mass="11593">MSRALSEAFRVLRFLHYYNDALAEDSSAESNDWLSDFGYNFEICSSAHSKQSMVICIRKIIRLTNDDQLFFIGLLFFSLSLGHKSCLSPEDAPALIKSVYSE</sequence>
<keyword evidence="2" id="KW-1185">Reference proteome</keyword>
<protein>
    <submittedName>
        <fullName evidence="1">Uncharacterized protein</fullName>
    </submittedName>
</protein>
<evidence type="ECO:0000313" key="2">
    <source>
        <dbReference type="Proteomes" id="UP000887013"/>
    </source>
</evidence>